<sequence>MLYGVTCDLLLEEMQAMRQGGPNISQEADSQQYRPVQTSRDQYRPVETSRDQYRPVETSRDQYRPVETSTDQYRTVFRGLTPGNS</sequence>
<dbReference type="EMBL" id="SRLO01000146">
    <property type="protein sequence ID" value="TNN71750.1"/>
    <property type="molecule type" value="Genomic_DNA"/>
</dbReference>
<evidence type="ECO:0000313" key="3">
    <source>
        <dbReference type="Proteomes" id="UP000314294"/>
    </source>
</evidence>
<gene>
    <name evidence="2" type="ORF">EYF80_018101</name>
</gene>
<feature type="compositionally biased region" description="Polar residues" evidence="1">
    <location>
        <begin position="22"/>
        <end position="40"/>
    </location>
</feature>
<evidence type="ECO:0000313" key="2">
    <source>
        <dbReference type="EMBL" id="TNN71750.1"/>
    </source>
</evidence>
<dbReference type="AlphaFoldDB" id="A0A4Z2I1Q2"/>
<feature type="region of interest" description="Disordered" evidence="1">
    <location>
        <begin position="18"/>
        <end position="71"/>
    </location>
</feature>
<comment type="caution">
    <text evidence="2">The sequence shown here is derived from an EMBL/GenBank/DDBJ whole genome shotgun (WGS) entry which is preliminary data.</text>
</comment>
<proteinExistence type="predicted"/>
<feature type="compositionally biased region" description="Basic and acidic residues" evidence="1">
    <location>
        <begin position="41"/>
        <end position="64"/>
    </location>
</feature>
<dbReference type="Proteomes" id="UP000314294">
    <property type="component" value="Unassembled WGS sequence"/>
</dbReference>
<keyword evidence="3" id="KW-1185">Reference proteome</keyword>
<dbReference type="OrthoDB" id="9219244at2759"/>
<accession>A0A4Z2I1Q2</accession>
<evidence type="ECO:0000256" key="1">
    <source>
        <dbReference type="SAM" id="MobiDB-lite"/>
    </source>
</evidence>
<protein>
    <submittedName>
        <fullName evidence="2">Uncharacterized protein</fullName>
    </submittedName>
</protein>
<name>A0A4Z2I1Q2_9TELE</name>
<organism evidence="2 3">
    <name type="scientific">Liparis tanakae</name>
    <name type="common">Tanaka's snailfish</name>
    <dbReference type="NCBI Taxonomy" id="230148"/>
    <lineage>
        <taxon>Eukaryota</taxon>
        <taxon>Metazoa</taxon>
        <taxon>Chordata</taxon>
        <taxon>Craniata</taxon>
        <taxon>Vertebrata</taxon>
        <taxon>Euteleostomi</taxon>
        <taxon>Actinopterygii</taxon>
        <taxon>Neopterygii</taxon>
        <taxon>Teleostei</taxon>
        <taxon>Neoteleostei</taxon>
        <taxon>Acanthomorphata</taxon>
        <taxon>Eupercaria</taxon>
        <taxon>Perciformes</taxon>
        <taxon>Cottioidei</taxon>
        <taxon>Cottales</taxon>
        <taxon>Liparidae</taxon>
        <taxon>Liparis</taxon>
    </lineage>
</organism>
<reference evidence="2 3" key="1">
    <citation type="submission" date="2019-03" db="EMBL/GenBank/DDBJ databases">
        <title>First draft genome of Liparis tanakae, snailfish: a comprehensive survey of snailfish specific genes.</title>
        <authorList>
            <person name="Kim W."/>
            <person name="Song I."/>
            <person name="Jeong J.-H."/>
            <person name="Kim D."/>
            <person name="Kim S."/>
            <person name="Ryu S."/>
            <person name="Song J.Y."/>
            <person name="Lee S.K."/>
        </authorList>
    </citation>
    <scope>NUCLEOTIDE SEQUENCE [LARGE SCALE GENOMIC DNA]</scope>
    <source>
        <tissue evidence="2">Muscle</tissue>
    </source>
</reference>